<dbReference type="RefSeq" id="WP_157809472.1">
    <property type="nucleotide sequence ID" value="NZ_CP017766.1"/>
</dbReference>
<dbReference type="EMBL" id="JABBYL010000030">
    <property type="protein sequence ID" value="NMO09929.1"/>
    <property type="molecule type" value="Genomic_DNA"/>
</dbReference>
<accession>A0A7K4DNL2</accession>
<proteinExistence type="predicted"/>
<protein>
    <submittedName>
        <fullName evidence="1">Uncharacterized protein</fullName>
    </submittedName>
</protein>
<comment type="caution">
    <text evidence="1">The sequence shown here is derived from an EMBL/GenBank/DDBJ whole genome shotgun (WGS) entry which is preliminary data.</text>
</comment>
<organism evidence="1 2">
    <name type="scientific">Methanobacterium subterraneum</name>
    <dbReference type="NCBI Taxonomy" id="59277"/>
    <lineage>
        <taxon>Archaea</taxon>
        <taxon>Methanobacteriati</taxon>
        <taxon>Methanobacteriota</taxon>
        <taxon>Methanomada group</taxon>
        <taxon>Methanobacteria</taxon>
        <taxon>Methanobacteriales</taxon>
        <taxon>Methanobacteriaceae</taxon>
        <taxon>Methanobacterium</taxon>
    </lineage>
</organism>
<reference evidence="1 2" key="1">
    <citation type="submission" date="2020-04" db="EMBL/GenBank/DDBJ databases">
        <title>Draft genome of Methanobacterium subterraneum isolated from animal feces.</title>
        <authorList>
            <person name="Ouboter H.T."/>
            <person name="Berger S."/>
            <person name="Gungor E."/>
            <person name="Jetten M.S.M."/>
            <person name="Welte C.U."/>
        </authorList>
    </citation>
    <scope>NUCLEOTIDE SEQUENCE [LARGE SCALE GENOMIC DNA]</scope>
    <source>
        <strain evidence="1">HO_2020</strain>
    </source>
</reference>
<evidence type="ECO:0000313" key="2">
    <source>
        <dbReference type="Proteomes" id="UP000591058"/>
    </source>
</evidence>
<name>A0A7K4DNL2_9EURY</name>
<dbReference type="Proteomes" id="UP000591058">
    <property type="component" value="Unassembled WGS sequence"/>
</dbReference>
<evidence type="ECO:0000313" key="1">
    <source>
        <dbReference type="EMBL" id="NMO09929.1"/>
    </source>
</evidence>
<dbReference type="GeneID" id="43419641"/>
<sequence>MEHVTITERLPITMEEFQKLKIENHRLSDRGSEMQKELKELKGEA</sequence>
<gene>
    <name evidence="1" type="ORF">HG719_08835</name>
</gene>
<dbReference type="AlphaFoldDB" id="A0A7K4DNL2"/>